<evidence type="ECO:0000313" key="5">
    <source>
        <dbReference type="Proteomes" id="UP000076079"/>
    </source>
</evidence>
<reference evidence="5" key="2">
    <citation type="submission" date="2016-04" db="EMBL/GenBank/DDBJ databases">
        <title>First Complete Genome Sequence of a Subdivision 6 Acidobacterium.</title>
        <authorList>
            <person name="Huang S."/>
            <person name="Vieira S."/>
            <person name="Bunk B."/>
            <person name="Riedel T."/>
            <person name="Sproeer C."/>
            <person name="Overmann J."/>
        </authorList>
    </citation>
    <scope>NUCLEOTIDE SEQUENCE [LARGE SCALE GENOMIC DNA]</scope>
    <source>
        <strain evidence="5">DSM 100886 HEG_-6_39</strain>
    </source>
</reference>
<dbReference type="OrthoDB" id="120990at2"/>
<dbReference type="InterPro" id="IPR001789">
    <property type="entry name" value="Sig_transdc_resp-reg_receiver"/>
</dbReference>
<evidence type="ECO:0000259" key="3">
    <source>
        <dbReference type="PROSITE" id="PS50110"/>
    </source>
</evidence>
<dbReference type="PROSITE" id="PS50110">
    <property type="entry name" value="RESPONSE_REGULATORY"/>
    <property type="match status" value="1"/>
</dbReference>
<dbReference type="RefSeq" id="WP_110171688.1">
    <property type="nucleotide sequence ID" value="NZ_CP015136.1"/>
</dbReference>
<dbReference type="GO" id="GO:0000160">
    <property type="term" value="P:phosphorelay signal transduction system"/>
    <property type="evidence" value="ECO:0007669"/>
    <property type="project" value="InterPro"/>
</dbReference>
<dbReference type="EMBL" id="CP015136">
    <property type="protein sequence ID" value="AMY09998.1"/>
    <property type="molecule type" value="Genomic_DNA"/>
</dbReference>
<sequence>MTAARIALVDDDPSIRRGVARMLELSGLRVTTFGSAEDLLADDAGEAFDCLVLDIHLPGVSGPECYGGMRARGAAPPAVFITAHDASETQEMLQRVAPALCLRKPFRGQQLLEAIRTALSTGSHNPALSR</sequence>
<evidence type="ECO:0000313" key="4">
    <source>
        <dbReference type="EMBL" id="AMY09998.1"/>
    </source>
</evidence>
<dbReference type="SMART" id="SM00448">
    <property type="entry name" value="REC"/>
    <property type="match status" value="1"/>
</dbReference>
<dbReference type="InterPro" id="IPR011006">
    <property type="entry name" value="CheY-like_superfamily"/>
</dbReference>
<dbReference type="PANTHER" id="PTHR44591">
    <property type="entry name" value="STRESS RESPONSE REGULATOR PROTEIN 1"/>
    <property type="match status" value="1"/>
</dbReference>
<protein>
    <submittedName>
        <fullName evidence="4">Transcriptional regulatory protein TdiR</fullName>
    </submittedName>
</protein>
<dbReference type="STRING" id="1855912.LuPra_03225"/>
<keyword evidence="5" id="KW-1185">Reference proteome</keyword>
<organism evidence="4 5">
    <name type="scientific">Luteitalea pratensis</name>
    <dbReference type="NCBI Taxonomy" id="1855912"/>
    <lineage>
        <taxon>Bacteria</taxon>
        <taxon>Pseudomonadati</taxon>
        <taxon>Acidobacteriota</taxon>
        <taxon>Vicinamibacteria</taxon>
        <taxon>Vicinamibacterales</taxon>
        <taxon>Vicinamibacteraceae</taxon>
        <taxon>Luteitalea</taxon>
    </lineage>
</organism>
<gene>
    <name evidence="4" type="primary">tdiR</name>
    <name evidence="4" type="ORF">LuPra_03225</name>
</gene>
<dbReference type="SUPFAM" id="SSF52172">
    <property type="entry name" value="CheY-like"/>
    <property type="match status" value="1"/>
</dbReference>
<evidence type="ECO:0000256" key="1">
    <source>
        <dbReference type="ARBA" id="ARBA00022553"/>
    </source>
</evidence>
<reference evidence="4 5" key="1">
    <citation type="journal article" date="2016" name="Genome Announc.">
        <title>First Complete Genome Sequence of a Subdivision 6 Acidobacterium Strain.</title>
        <authorList>
            <person name="Huang S."/>
            <person name="Vieira S."/>
            <person name="Bunk B."/>
            <person name="Riedel T."/>
            <person name="Sproer C."/>
            <person name="Overmann J."/>
        </authorList>
    </citation>
    <scope>NUCLEOTIDE SEQUENCE [LARGE SCALE GENOMIC DNA]</scope>
    <source>
        <strain evidence="5">DSM 100886 HEG_-6_39</strain>
    </source>
</reference>
<dbReference type="Gene3D" id="3.40.50.2300">
    <property type="match status" value="1"/>
</dbReference>
<dbReference type="KEGG" id="abac:LuPra_03225"/>
<dbReference type="AlphaFoldDB" id="A0A143PPE4"/>
<keyword evidence="1 2" id="KW-0597">Phosphoprotein</keyword>
<dbReference type="PANTHER" id="PTHR44591:SF25">
    <property type="entry name" value="CHEMOTAXIS TWO-COMPONENT RESPONSE REGULATOR"/>
    <property type="match status" value="1"/>
</dbReference>
<proteinExistence type="predicted"/>
<dbReference type="Pfam" id="PF00072">
    <property type="entry name" value="Response_reg"/>
    <property type="match status" value="1"/>
</dbReference>
<dbReference type="InterPro" id="IPR050595">
    <property type="entry name" value="Bact_response_regulator"/>
</dbReference>
<evidence type="ECO:0000256" key="2">
    <source>
        <dbReference type="PROSITE-ProRule" id="PRU00169"/>
    </source>
</evidence>
<dbReference type="Proteomes" id="UP000076079">
    <property type="component" value="Chromosome"/>
</dbReference>
<accession>A0A143PPE4</accession>
<name>A0A143PPE4_LUTPR</name>
<feature type="domain" description="Response regulatory" evidence="3">
    <location>
        <begin position="5"/>
        <end position="119"/>
    </location>
</feature>
<feature type="modified residue" description="4-aspartylphosphate" evidence="2">
    <location>
        <position position="54"/>
    </location>
</feature>